<feature type="compositionally biased region" description="Acidic residues" evidence="1">
    <location>
        <begin position="356"/>
        <end position="367"/>
    </location>
</feature>
<feature type="domain" description="DUF6532" evidence="2">
    <location>
        <begin position="576"/>
        <end position="782"/>
    </location>
</feature>
<feature type="compositionally biased region" description="Polar residues" evidence="1">
    <location>
        <begin position="220"/>
        <end position="232"/>
    </location>
</feature>
<feature type="compositionally biased region" description="Low complexity" evidence="1">
    <location>
        <begin position="1"/>
        <end position="16"/>
    </location>
</feature>
<sequence length="828" mass="93353">MSSQQSRSQASARVAQKNTAPLVATQPRKPSKPKSKNRGATDENQHEPSRTPDDSTAPKPNPKRKTPPATADDDDEPPTKTRKTNQGASLISVASQVSQETLTWANGRPRRETRSTMDRFVRESSAIAENPPRPPKKTSQPEDTPVNDFAPLPPKSRGRKVLQSNTTRPDDEAPLVLKPVLPKNYPKPRPLSEPTSASVSTNSSASQASKEARSGGSNQGGSSKASTESAPNASKKRRRIIESDIEEEQERAPARKKHATASDAFLREDDHTTLNVPYNHPVDPYDPYNHYDPNSQHNAPTDGHHIDLIDDPNDHADNDDPKDDDDDEYVQGHHAPDVYEDDQEPTQNYTDLGSENNDEQEEEEEEGTSCIHLNVVVVQPPDSVPSLRKRMRMLLIMRPKPLHLQLQVLLHVVQLLKLPLHLVTANLGLTLNVVMLLDAFGRRLETIRLSLRAQWRIHAMSDPSKSHRSKNKGSRPPNADKLAHHRRLQQDAPTARDNGRGEKDIQEAGSDDEEEEEGEGEEEPTRKRKRRTKRGGSPTPTQQGFYSGEWSQVITLNSFKVQEHLLSSGFFSTKARIEREAPEWAAQSISEIEEYVELELSPAFYKEHKDDMNKMMWMEVSHYRGSAKIDCRAIIDQYYDISSGPSGYKSPGEIASKVKALLEKSRFLQRRTKVIKKDQNGNIVKDANGKIVTLERIDNMMAPALGKVMELMLWGGENKRGSRVGDTYAHQFEKYTTRHISAAAAVLRCCIEEKKTGYHQNVNLSADNFESFYNTVYDKLEKSRADNDEHWNKMNVEWMKWRNAAFQARGLEARQEGKFVTADVFDFE</sequence>
<feature type="compositionally biased region" description="Polar residues" evidence="1">
    <location>
        <begin position="84"/>
        <end position="104"/>
    </location>
</feature>
<feature type="compositionally biased region" description="Acidic residues" evidence="1">
    <location>
        <begin position="320"/>
        <end position="329"/>
    </location>
</feature>
<proteinExistence type="predicted"/>
<evidence type="ECO:0000313" key="3">
    <source>
        <dbReference type="EMBL" id="KAJ7762613.1"/>
    </source>
</evidence>
<evidence type="ECO:0000256" key="1">
    <source>
        <dbReference type="SAM" id="MobiDB-lite"/>
    </source>
</evidence>
<dbReference type="EMBL" id="JARKIB010000032">
    <property type="protein sequence ID" value="KAJ7762613.1"/>
    <property type="molecule type" value="Genomic_DNA"/>
</dbReference>
<feature type="compositionally biased region" description="Polar residues" evidence="1">
    <location>
        <begin position="345"/>
        <end position="354"/>
    </location>
</feature>
<reference evidence="3" key="1">
    <citation type="submission" date="2023-03" db="EMBL/GenBank/DDBJ databases">
        <title>Massive genome expansion in bonnet fungi (Mycena s.s.) driven by repeated elements and novel gene families across ecological guilds.</title>
        <authorList>
            <consortium name="Lawrence Berkeley National Laboratory"/>
            <person name="Harder C.B."/>
            <person name="Miyauchi S."/>
            <person name="Viragh M."/>
            <person name="Kuo A."/>
            <person name="Thoen E."/>
            <person name="Andreopoulos B."/>
            <person name="Lu D."/>
            <person name="Skrede I."/>
            <person name="Drula E."/>
            <person name="Henrissat B."/>
            <person name="Morin E."/>
            <person name="Kohler A."/>
            <person name="Barry K."/>
            <person name="LaButti K."/>
            <person name="Morin E."/>
            <person name="Salamov A."/>
            <person name="Lipzen A."/>
            <person name="Mereny Z."/>
            <person name="Hegedus B."/>
            <person name="Baldrian P."/>
            <person name="Stursova M."/>
            <person name="Weitz H."/>
            <person name="Taylor A."/>
            <person name="Grigoriev I.V."/>
            <person name="Nagy L.G."/>
            <person name="Martin F."/>
            <person name="Kauserud H."/>
        </authorList>
    </citation>
    <scope>NUCLEOTIDE SEQUENCE</scope>
    <source>
        <strain evidence="3">CBHHK182m</strain>
    </source>
</reference>
<feature type="compositionally biased region" description="Basic and acidic residues" evidence="1">
    <location>
        <begin position="302"/>
        <end position="319"/>
    </location>
</feature>
<evidence type="ECO:0000259" key="2">
    <source>
        <dbReference type="Pfam" id="PF20149"/>
    </source>
</evidence>
<evidence type="ECO:0000313" key="4">
    <source>
        <dbReference type="Proteomes" id="UP001215598"/>
    </source>
</evidence>
<feature type="compositionally biased region" description="Basic and acidic residues" evidence="1">
    <location>
        <begin position="109"/>
        <end position="122"/>
    </location>
</feature>
<protein>
    <recommendedName>
        <fullName evidence="2">DUF6532 domain-containing protein</fullName>
    </recommendedName>
</protein>
<dbReference type="Proteomes" id="UP001215598">
    <property type="component" value="Unassembled WGS sequence"/>
</dbReference>
<feature type="compositionally biased region" description="Acidic residues" evidence="1">
    <location>
        <begin position="509"/>
        <end position="522"/>
    </location>
</feature>
<keyword evidence="4" id="KW-1185">Reference proteome</keyword>
<dbReference type="Pfam" id="PF20149">
    <property type="entry name" value="DUF6532"/>
    <property type="match status" value="1"/>
</dbReference>
<name>A0AAD7JG07_9AGAR</name>
<organism evidence="3 4">
    <name type="scientific">Mycena metata</name>
    <dbReference type="NCBI Taxonomy" id="1033252"/>
    <lineage>
        <taxon>Eukaryota</taxon>
        <taxon>Fungi</taxon>
        <taxon>Dikarya</taxon>
        <taxon>Basidiomycota</taxon>
        <taxon>Agaricomycotina</taxon>
        <taxon>Agaricomycetes</taxon>
        <taxon>Agaricomycetidae</taxon>
        <taxon>Agaricales</taxon>
        <taxon>Marasmiineae</taxon>
        <taxon>Mycenaceae</taxon>
        <taxon>Mycena</taxon>
    </lineage>
</organism>
<feature type="compositionally biased region" description="Basic and acidic residues" evidence="1">
    <location>
        <begin position="39"/>
        <end position="53"/>
    </location>
</feature>
<feature type="compositionally biased region" description="Low complexity" evidence="1">
    <location>
        <begin position="196"/>
        <end position="209"/>
    </location>
</feature>
<gene>
    <name evidence="3" type="ORF">B0H16DRAFT_1884055</name>
</gene>
<feature type="region of interest" description="Disordered" evidence="1">
    <location>
        <begin position="460"/>
        <end position="546"/>
    </location>
</feature>
<feature type="region of interest" description="Disordered" evidence="1">
    <location>
        <begin position="1"/>
        <end position="369"/>
    </location>
</feature>
<comment type="caution">
    <text evidence="3">The sequence shown here is derived from an EMBL/GenBank/DDBJ whole genome shotgun (WGS) entry which is preliminary data.</text>
</comment>
<accession>A0AAD7JG07</accession>
<feature type="compositionally biased region" description="Basic and acidic residues" evidence="1">
    <location>
        <begin position="497"/>
        <end position="506"/>
    </location>
</feature>
<dbReference type="AlphaFoldDB" id="A0AAD7JG07"/>
<dbReference type="InterPro" id="IPR045341">
    <property type="entry name" value="DUF6532"/>
</dbReference>